<gene>
    <name evidence="3" type="ORF">CTOB1V02_LOCUS218</name>
</gene>
<keyword evidence="2" id="KW-0812">Transmembrane</keyword>
<sequence length="996" mass="111343">MDRWYNFIITDEGEKGVKISFRRWIELRIHIRRDFLNRIPTWVNKELLHLAQQEVFNFKHGGTVTPFGMASSCLRRHTLHLLAQVFAVISIGAVILPSAVAQCPWPRNFTDLNSNCMCAYTPQQELSIQCSVIRFKGLVQAVQTYIGRLPIHVLYVSNSTVGVLENGMFRNTRIQNIQLSDCQIERIEGGAFIGQEETLTNLNLANNLMEDAPVEAIRGLRKLSQLDLTRNKISVLPDNAFITLKLTALKLADNHNLTLSDDAFRGIERSLKNLNLKEVGLSTIPKAIRNLTALAFLDLAQNRIQDLGRGLLRGMDSLTALNLERNFLQDLEASAFDGVTDTLRSLSLLNNVLGEYPTKALTPLSRLKVLDIGFNRIRELPADAFSSMSSLSLLALDGNPLQGIPEAAFTHLNSSLRGISLGGKALNCDCKLQWLVRWIRDYNLQVSSRERNPQFCGFPSSLRNRTFYQLNEKEMVCAPPSTTTSTTSTTTSTTTTSTSTTESPRRVRPFPARPYRPRFPLTKPSSTPDFTTPAAPSRIPAATSEEPERVSTTSIPTTTTTQPPSTTTTASVTMTTPTTTTERQVEPVVPATPTPYLRRRPTFSPKTPILPEGIPRRRLPLDGGDFHHLPPRPNILTRYDKQADYMVEELLVTEAFREDSSIVIQWDALLQNVPGYRVVYRRFGAGTFTLCPPLAATEREYRIHNVPPHEYIVVCVVSLEDRDITPANVPFSQCRELRTDGTSQTYVDKMVIGASAAICGTVIIAAIIFICCHRKRSSSNSSHQHVVEKEHLPPGFLAPPPGPPLASLGSLAPTSKEWDQISMYSGRSIPRARMYHMENKGFVPDDARSHISHASHFSSHMAKAQPRTYIDAHSQRSFSAMSGNYHLGNGFHGSSGNLSRPDDFDVNGRESRASRNSHKRYKRRRDHSKSRERSRSRSKSRNGEISSAGSMRSLTGYDDPDGNWTDHDFDIYMTRNATRGLGRRGPVPEDISDFDM</sequence>
<evidence type="ECO:0000256" key="1">
    <source>
        <dbReference type="SAM" id="MobiDB-lite"/>
    </source>
</evidence>
<proteinExistence type="predicted"/>
<protein>
    <submittedName>
        <fullName evidence="3">Uncharacterized protein</fullName>
    </submittedName>
</protein>
<dbReference type="InterPro" id="IPR003591">
    <property type="entry name" value="Leu-rich_rpt_typical-subtyp"/>
</dbReference>
<feature type="region of interest" description="Disordered" evidence="1">
    <location>
        <begin position="892"/>
        <end position="962"/>
    </location>
</feature>
<evidence type="ECO:0000256" key="2">
    <source>
        <dbReference type="SAM" id="Phobius"/>
    </source>
</evidence>
<dbReference type="CDD" id="cd00063">
    <property type="entry name" value="FN3"/>
    <property type="match status" value="1"/>
</dbReference>
<dbReference type="InterPro" id="IPR003961">
    <property type="entry name" value="FN3_dom"/>
</dbReference>
<dbReference type="InterPro" id="IPR032675">
    <property type="entry name" value="LRR_dom_sf"/>
</dbReference>
<feature type="region of interest" description="Disordered" evidence="1">
    <location>
        <begin position="976"/>
        <end position="996"/>
    </location>
</feature>
<dbReference type="PANTHER" id="PTHR24366">
    <property type="entry name" value="IG(IMMUNOGLOBULIN) AND LRR(LEUCINE RICH REPEAT) DOMAINS"/>
    <property type="match status" value="1"/>
</dbReference>
<dbReference type="InterPro" id="IPR036116">
    <property type="entry name" value="FN3_sf"/>
</dbReference>
<dbReference type="SUPFAM" id="SSF52058">
    <property type="entry name" value="L domain-like"/>
    <property type="match status" value="1"/>
</dbReference>
<feature type="region of interest" description="Disordered" evidence="1">
    <location>
        <begin position="478"/>
        <end position="615"/>
    </location>
</feature>
<feature type="compositionally biased region" description="Polar residues" evidence="1">
    <location>
        <begin position="943"/>
        <end position="953"/>
    </location>
</feature>
<dbReference type="SUPFAM" id="SSF49265">
    <property type="entry name" value="Fibronectin type III"/>
    <property type="match status" value="1"/>
</dbReference>
<dbReference type="AlphaFoldDB" id="A0A7R8W0W3"/>
<feature type="compositionally biased region" description="Basic residues" evidence="1">
    <location>
        <begin position="915"/>
        <end position="928"/>
    </location>
</feature>
<feature type="compositionally biased region" description="Low complexity" evidence="1">
    <location>
        <begin position="481"/>
        <end position="501"/>
    </location>
</feature>
<dbReference type="InterPro" id="IPR001611">
    <property type="entry name" value="Leu-rich_rpt"/>
</dbReference>
<feature type="compositionally biased region" description="Low complexity" evidence="1">
    <location>
        <begin position="551"/>
        <end position="581"/>
    </location>
</feature>
<name>A0A7R8W0W3_9CRUS</name>
<dbReference type="PROSITE" id="PS51450">
    <property type="entry name" value="LRR"/>
    <property type="match status" value="2"/>
</dbReference>
<evidence type="ECO:0000313" key="3">
    <source>
        <dbReference type="EMBL" id="CAD7222203.1"/>
    </source>
</evidence>
<dbReference type="PANTHER" id="PTHR24366:SF168">
    <property type="entry name" value="GH22922P-RELATED"/>
    <property type="match status" value="1"/>
</dbReference>
<reference evidence="3" key="1">
    <citation type="submission" date="2020-11" db="EMBL/GenBank/DDBJ databases">
        <authorList>
            <person name="Tran Van P."/>
        </authorList>
    </citation>
    <scope>NUCLEOTIDE SEQUENCE</scope>
</reference>
<dbReference type="Gene3D" id="3.80.10.10">
    <property type="entry name" value="Ribonuclease Inhibitor"/>
    <property type="match status" value="2"/>
</dbReference>
<dbReference type="SMART" id="SM00369">
    <property type="entry name" value="LRR_TYP"/>
    <property type="match status" value="5"/>
</dbReference>
<feature type="transmembrane region" description="Helical" evidence="2">
    <location>
        <begin position="79"/>
        <end position="100"/>
    </location>
</feature>
<dbReference type="EMBL" id="OB660036">
    <property type="protein sequence ID" value="CAD7222203.1"/>
    <property type="molecule type" value="Genomic_DNA"/>
</dbReference>
<keyword evidence="2" id="KW-0472">Membrane</keyword>
<dbReference type="Pfam" id="PF13855">
    <property type="entry name" value="LRR_8"/>
    <property type="match status" value="2"/>
</dbReference>
<feature type="transmembrane region" description="Helical" evidence="2">
    <location>
        <begin position="750"/>
        <end position="772"/>
    </location>
</feature>
<keyword evidence="2" id="KW-1133">Transmembrane helix</keyword>
<accession>A0A7R8W0W3</accession>
<dbReference type="OrthoDB" id="6359842at2759"/>
<organism evidence="3">
    <name type="scientific">Cyprideis torosa</name>
    <dbReference type="NCBI Taxonomy" id="163714"/>
    <lineage>
        <taxon>Eukaryota</taxon>
        <taxon>Metazoa</taxon>
        <taxon>Ecdysozoa</taxon>
        <taxon>Arthropoda</taxon>
        <taxon>Crustacea</taxon>
        <taxon>Oligostraca</taxon>
        <taxon>Ostracoda</taxon>
        <taxon>Podocopa</taxon>
        <taxon>Podocopida</taxon>
        <taxon>Cytherocopina</taxon>
        <taxon>Cytheroidea</taxon>
        <taxon>Cytherideidae</taxon>
        <taxon>Cyprideis</taxon>
    </lineage>
</organism>
<feature type="compositionally biased region" description="Basic and acidic residues" evidence="1">
    <location>
        <begin position="900"/>
        <end position="913"/>
    </location>
</feature>